<protein>
    <submittedName>
        <fullName evidence="1">Putative ovule protein</fullName>
    </submittedName>
</protein>
<dbReference type="EMBL" id="GEDG01019458">
    <property type="protein sequence ID" value="JAP19925.1"/>
    <property type="molecule type" value="Transcribed_RNA"/>
</dbReference>
<sequence length="64" mass="7558">MILSGVISCLTYNFSHFSCVNYLTIIFNSSIYISNNNSNYIRRLYFFLITEKEIHLLPTLWSLD</sequence>
<dbReference type="AlphaFoldDB" id="A0A0V0HHP0"/>
<accession>A0A0V0HHP0</accession>
<evidence type="ECO:0000313" key="1">
    <source>
        <dbReference type="EMBL" id="JAP19925.1"/>
    </source>
</evidence>
<organism evidence="1">
    <name type="scientific">Solanum chacoense</name>
    <name type="common">Chaco potato</name>
    <dbReference type="NCBI Taxonomy" id="4108"/>
    <lineage>
        <taxon>Eukaryota</taxon>
        <taxon>Viridiplantae</taxon>
        <taxon>Streptophyta</taxon>
        <taxon>Embryophyta</taxon>
        <taxon>Tracheophyta</taxon>
        <taxon>Spermatophyta</taxon>
        <taxon>Magnoliopsida</taxon>
        <taxon>eudicotyledons</taxon>
        <taxon>Gunneridae</taxon>
        <taxon>Pentapetalae</taxon>
        <taxon>asterids</taxon>
        <taxon>lamiids</taxon>
        <taxon>Solanales</taxon>
        <taxon>Solanaceae</taxon>
        <taxon>Solanoideae</taxon>
        <taxon>Solaneae</taxon>
        <taxon>Solanum</taxon>
    </lineage>
</organism>
<proteinExistence type="predicted"/>
<name>A0A0V0HHP0_SOLCH</name>
<reference evidence="1" key="1">
    <citation type="submission" date="2015-12" db="EMBL/GenBank/DDBJ databases">
        <title>Gene expression during late stages of embryo sac development: a critical building block for successful pollen-pistil interactions.</title>
        <authorList>
            <person name="Liu Y."/>
            <person name="Joly V."/>
            <person name="Sabar M."/>
            <person name="Matton D.P."/>
        </authorList>
    </citation>
    <scope>NUCLEOTIDE SEQUENCE</scope>
</reference>